<evidence type="ECO:0000313" key="1">
    <source>
        <dbReference type="EMBL" id="PJO65248.1"/>
    </source>
</evidence>
<accession>A0AAX0UB96</accession>
<protein>
    <submittedName>
        <fullName evidence="1">Uncharacterized protein</fullName>
    </submittedName>
</protein>
<name>A0AAX0UB96_BURPE</name>
<gene>
    <name evidence="1" type="ORF">CWD88_16085</name>
</gene>
<dbReference type="EMBL" id="PHRB01000014">
    <property type="protein sequence ID" value="PJO65248.1"/>
    <property type="molecule type" value="Genomic_DNA"/>
</dbReference>
<dbReference type="AlphaFoldDB" id="A0AAX0UB96"/>
<reference evidence="1 2" key="1">
    <citation type="submission" date="2017-11" db="EMBL/GenBank/DDBJ databases">
        <title>Molecular characterization of Burkholderia pseudomallei and closely related isolates from Vietnam.</title>
        <authorList>
            <person name="Ustinov D.V."/>
            <person name="Antonov A.S."/>
            <person name="Avdusheva E.F."/>
            <person name="Shpak I.M."/>
            <person name="Zakharova I.B."/>
            <person name="Thi L.A."/>
            <person name="Teteryatnikova N."/>
            <person name="Lopasteyskaya Y.A."/>
            <person name="Kuzyutina J.A."/>
            <person name="Ngo T.N."/>
            <person name="Victorov D.V."/>
        </authorList>
    </citation>
    <scope>NUCLEOTIDE SEQUENCE [LARGE SCALE GENOMIC DNA]</scope>
    <source>
        <strain evidence="1 2">V1512</strain>
    </source>
</reference>
<sequence>MESHRRRVLNRFRERNAPRSMRTPAFAWWSVRGRKDVSASDVFTIARRGAGSIAALDAAAGIVAPFVVDVDVSV</sequence>
<evidence type="ECO:0000313" key="2">
    <source>
        <dbReference type="Proteomes" id="UP000231878"/>
    </source>
</evidence>
<proteinExistence type="predicted"/>
<organism evidence="1 2">
    <name type="scientific">Burkholderia pseudomallei</name>
    <name type="common">Pseudomonas pseudomallei</name>
    <dbReference type="NCBI Taxonomy" id="28450"/>
    <lineage>
        <taxon>Bacteria</taxon>
        <taxon>Pseudomonadati</taxon>
        <taxon>Pseudomonadota</taxon>
        <taxon>Betaproteobacteria</taxon>
        <taxon>Burkholderiales</taxon>
        <taxon>Burkholderiaceae</taxon>
        <taxon>Burkholderia</taxon>
        <taxon>pseudomallei group</taxon>
    </lineage>
</organism>
<comment type="caution">
    <text evidence="1">The sequence shown here is derived from an EMBL/GenBank/DDBJ whole genome shotgun (WGS) entry which is preliminary data.</text>
</comment>
<dbReference type="Proteomes" id="UP000231878">
    <property type="component" value="Unassembled WGS sequence"/>
</dbReference>